<feature type="non-terminal residue" evidence="2">
    <location>
        <position position="193"/>
    </location>
</feature>
<dbReference type="AlphaFoldDB" id="X1K570"/>
<reference evidence="2" key="1">
    <citation type="journal article" date="2014" name="Front. Microbiol.">
        <title>High frequency of phylogenetically diverse reductive dehalogenase-homologous genes in deep subseafloor sedimentary metagenomes.</title>
        <authorList>
            <person name="Kawai M."/>
            <person name="Futagami T."/>
            <person name="Toyoda A."/>
            <person name="Takaki Y."/>
            <person name="Nishi S."/>
            <person name="Hori S."/>
            <person name="Arai W."/>
            <person name="Tsubouchi T."/>
            <person name="Morono Y."/>
            <person name="Uchiyama I."/>
            <person name="Ito T."/>
            <person name="Fujiyama A."/>
            <person name="Inagaki F."/>
            <person name="Takami H."/>
        </authorList>
    </citation>
    <scope>NUCLEOTIDE SEQUENCE</scope>
    <source>
        <strain evidence="2">Expedition CK06-06</strain>
    </source>
</reference>
<organism evidence="2">
    <name type="scientific">marine sediment metagenome</name>
    <dbReference type="NCBI Taxonomy" id="412755"/>
    <lineage>
        <taxon>unclassified sequences</taxon>
        <taxon>metagenomes</taxon>
        <taxon>ecological metagenomes</taxon>
    </lineage>
</organism>
<protein>
    <submittedName>
        <fullName evidence="2">Uncharacterized protein</fullName>
    </submittedName>
</protein>
<feature type="transmembrane region" description="Helical" evidence="1">
    <location>
        <begin position="42"/>
        <end position="61"/>
    </location>
</feature>
<name>X1K570_9ZZZZ</name>
<keyword evidence="1" id="KW-0812">Transmembrane</keyword>
<feature type="transmembrane region" description="Helical" evidence="1">
    <location>
        <begin position="145"/>
        <end position="167"/>
    </location>
</feature>
<keyword evidence="1" id="KW-0472">Membrane</keyword>
<evidence type="ECO:0000313" key="2">
    <source>
        <dbReference type="EMBL" id="GAH77208.1"/>
    </source>
</evidence>
<accession>X1K570</accession>
<comment type="caution">
    <text evidence="2">The sequence shown here is derived from an EMBL/GenBank/DDBJ whole genome shotgun (WGS) entry which is preliminary data.</text>
</comment>
<dbReference type="EMBL" id="BARU01041673">
    <property type="protein sequence ID" value="GAH77208.1"/>
    <property type="molecule type" value="Genomic_DNA"/>
</dbReference>
<feature type="transmembrane region" description="Helical" evidence="1">
    <location>
        <begin position="73"/>
        <end position="91"/>
    </location>
</feature>
<evidence type="ECO:0000256" key="1">
    <source>
        <dbReference type="SAM" id="Phobius"/>
    </source>
</evidence>
<proteinExistence type="predicted"/>
<sequence>MDYWTAIDNIYNLTLTLSFLILMILMFHIGRKGIKVNNRYGGISTIICGICFLIFGLYNSIVRFFPYPYNGFMVWWIGIILLVSFSFFAIIKREVRKMESETEDVNLKGEKKPILKRYIERMTKENPYREDITFKMELIRKSFHLMGLLLLLAYFGFFALYPVTLIVSDSVIVLINQIQPAYELIWGPIDKFS</sequence>
<feature type="transmembrane region" description="Helical" evidence="1">
    <location>
        <begin position="12"/>
        <end position="30"/>
    </location>
</feature>
<keyword evidence="1" id="KW-1133">Transmembrane helix</keyword>
<gene>
    <name evidence="2" type="ORF">S03H2_64192</name>
</gene>